<sequence>MKKMFLEKFFPASRTTSIKKEICGIKQHSGETLYEFNKLCATCPYHQVSEQLLIQYFYEALMLIDRSMIDVSSGGAFMDNIPTATRNLISNMASNTRQFGIRGVLHPKLGNKITKLTFLVRQLAIRQHVHRLNCVGPKLTFISSKKQVYFNKGAHRSRHP</sequence>
<comment type="caution">
    <text evidence="1">The sequence shown here is derived from an EMBL/GenBank/DDBJ whole genome shotgun (WGS) entry which is preliminary data.</text>
</comment>
<dbReference type="Proteomes" id="UP000257109">
    <property type="component" value="Unassembled WGS sequence"/>
</dbReference>
<evidence type="ECO:0000313" key="1">
    <source>
        <dbReference type="EMBL" id="RDY04911.1"/>
    </source>
</evidence>
<name>A0A371HQ42_MUCPR</name>
<proteinExistence type="predicted"/>
<feature type="non-terminal residue" evidence="1">
    <location>
        <position position="1"/>
    </location>
</feature>
<dbReference type="AlphaFoldDB" id="A0A371HQ42"/>
<protein>
    <recommendedName>
        <fullName evidence="3">Retrotransposon gag domain-containing protein</fullName>
    </recommendedName>
</protein>
<dbReference type="PANTHER" id="PTHR33223:SF3">
    <property type="match status" value="1"/>
</dbReference>
<accession>A0A371HQ42</accession>
<keyword evidence="2" id="KW-1185">Reference proteome</keyword>
<evidence type="ECO:0000313" key="2">
    <source>
        <dbReference type="Proteomes" id="UP000257109"/>
    </source>
</evidence>
<reference evidence="1" key="1">
    <citation type="submission" date="2018-05" db="EMBL/GenBank/DDBJ databases">
        <title>Draft genome of Mucuna pruriens seed.</title>
        <authorList>
            <person name="Nnadi N.E."/>
            <person name="Vos R."/>
            <person name="Hasami M.H."/>
            <person name="Devisetty U.K."/>
            <person name="Aguiy J.C."/>
        </authorList>
    </citation>
    <scope>NUCLEOTIDE SEQUENCE [LARGE SCALE GENOMIC DNA]</scope>
    <source>
        <strain evidence="1">JCA_2017</strain>
    </source>
</reference>
<dbReference type="OrthoDB" id="1305902at2759"/>
<organism evidence="1 2">
    <name type="scientific">Mucuna pruriens</name>
    <name type="common">Velvet bean</name>
    <name type="synonym">Dolichos pruriens</name>
    <dbReference type="NCBI Taxonomy" id="157652"/>
    <lineage>
        <taxon>Eukaryota</taxon>
        <taxon>Viridiplantae</taxon>
        <taxon>Streptophyta</taxon>
        <taxon>Embryophyta</taxon>
        <taxon>Tracheophyta</taxon>
        <taxon>Spermatophyta</taxon>
        <taxon>Magnoliopsida</taxon>
        <taxon>eudicotyledons</taxon>
        <taxon>Gunneridae</taxon>
        <taxon>Pentapetalae</taxon>
        <taxon>rosids</taxon>
        <taxon>fabids</taxon>
        <taxon>Fabales</taxon>
        <taxon>Fabaceae</taxon>
        <taxon>Papilionoideae</taxon>
        <taxon>50 kb inversion clade</taxon>
        <taxon>NPAAA clade</taxon>
        <taxon>indigoferoid/millettioid clade</taxon>
        <taxon>Phaseoleae</taxon>
        <taxon>Mucuna</taxon>
    </lineage>
</organism>
<evidence type="ECO:0008006" key="3">
    <source>
        <dbReference type="Google" id="ProtNLM"/>
    </source>
</evidence>
<gene>
    <name evidence="1" type="ORF">CR513_11306</name>
</gene>
<dbReference type="EMBL" id="QJKJ01001982">
    <property type="protein sequence ID" value="RDY04911.1"/>
    <property type="molecule type" value="Genomic_DNA"/>
</dbReference>
<dbReference type="PANTHER" id="PTHR33223">
    <property type="entry name" value="CCHC-TYPE DOMAIN-CONTAINING PROTEIN"/>
    <property type="match status" value="1"/>
</dbReference>